<dbReference type="SUPFAM" id="SSF81514">
    <property type="entry name" value="Subunit X (non-heme 7 kDa protein) of cytochrome bc1 complex (Ubiquinol-cytochrome c reductase)"/>
    <property type="match status" value="1"/>
</dbReference>
<accession>A0A1V9XK89</accession>
<proteinExistence type="inferred from homology"/>
<dbReference type="STRING" id="418985.A0A1V9XK89"/>
<evidence type="ECO:0000256" key="6">
    <source>
        <dbReference type="ARBA" id="ARBA00022792"/>
    </source>
</evidence>
<keyword evidence="4 11" id="KW-0679">Respiratory chain</keyword>
<dbReference type="PANTHER" id="PTHR12980:SF0">
    <property type="entry name" value="CYTOCHROME B-C1 COMPLEX SUBUNIT 9"/>
    <property type="match status" value="1"/>
</dbReference>
<reference evidence="12 13" key="1">
    <citation type="journal article" date="2017" name="Gigascience">
        <title>Draft genome of the honey bee ectoparasitic mite, Tropilaelaps mercedesae, is shaped by the parasitic life history.</title>
        <authorList>
            <person name="Dong X."/>
            <person name="Armstrong S.D."/>
            <person name="Xia D."/>
            <person name="Makepeace B.L."/>
            <person name="Darby A.C."/>
            <person name="Kadowaki T."/>
        </authorList>
    </citation>
    <scope>NUCLEOTIDE SEQUENCE [LARGE SCALE GENOMIC DNA]</scope>
    <source>
        <strain evidence="12">Wuxi-XJTLU</strain>
    </source>
</reference>
<evidence type="ECO:0000256" key="2">
    <source>
        <dbReference type="ARBA" id="ARBA00007856"/>
    </source>
</evidence>
<protein>
    <recommendedName>
        <fullName evidence="11">Complex III subunit 9</fullName>
    </recommendedName>
</protein>
<gene>
    <name evidence="12" type="ORF">BIW11_03510</name>
</gene>
<evidence type="ECO:0000256" key="3">
    <source>
        <dbReference type="ARBA" id="ARBA00022448"/>
    </source>
</evidence>
<name>A0A1V9XK89_9ACAR</name>
<dbReference type="FunFam" id="1.20.5.260:FF:000001">
    <property type="entry name" value="Cytochrome b-c1 complex subunit 9"/>
    <property type="match status" value="1"/>
</dbReference>
<evidence type="ECO:0000256" key="10">
    <source>
        <dbReference type="ARBA" id="ARBA00023136"/>
    </source>
</evidence>
<evidence type="ECO:0000256" key="9">
    <source>
        <dbReference type="ARBA" id="ARBA00023128"/>
    </source>
</evidence>
<keyword evidence="3 11" id="KW-0813">Transport</keyword>
<dbReference type="InterPro" id="IPR036656">
    <property type="entry name" value="QCR9_sf"/>
</dbReference>
<comment type="subunit">
    <text evidence="11">Component of the ubiquinol-cytochrome c oxidoreductase (cytochrome b-c1 complex, complex III, CIII), a multisubunit enzyme composed of 3 respiratory subunits cytochrome b, cytochrome c1 and Rieske protein, 2 core protein subunits, and additional low-molecular weight protein subunits.</text>
</comment>
<keyword evidence="6 11" id="KW-0999">Mitochondrion inner membrane</keyword>
<dbReference type="GO" id="GO:0045275">
    <property type="term" value="C:respiratory chain complex III"/>
    <property type="evidence" value="ECO:0007669"/>
    <property type="project" value="UniProtKB-UniRule"/>
</dbReference>
<dbReference type="EMBL" id="MNPL01009267">
    <property type="protein sequence ID" value="OQR73792.1"/>
    <property type="molecule type" value="Genomic_DNA"/>
</dbReference>
<keyword evidence="8" id="KW-1133">Transmembrane helix</keyword>
<dbReference type="PANTHER" id="PTHR12980">
    <property type="entry name" value="UBIQUINOL-CYTOCHROME C REDUCTASE COMPLEX, SUBUNIT X"/>
    <property type="match status" value="1"/>
</dbReference>
<organism evidence="12 13">
    <name type="scientific">Tropilaelaps mercedesae</name>
    <dbReference type="NCBI Taxonomy" id="418985"/>
    <lineage>
        <taxon>Eukaryota</taxon>
        <taxon>Metazoa</taxon>
        <taxon>Ecdysozoa</taxon>
        <taxon>Arthropoda</taxon>
        <taxon>Chelicerata</taxon>
        <taxon>Arachnida</taxon>
        <taxon>Acari</taxon>
        <taxon>Parasitiformes</taxon>
        <taxon>Mesostigmata</taxon>
        <taxon>Gamasina</taxon>
        <taxon>Dermanyssoidea</taxon>
        <taxon>Laelapidae</taxon>
        <taxon>Tropilaelaps</taxon>
    </lineage>
</organism>
<evidence type="ECO:0000256" key="8">
    <source>
        <dbReference type="ARBA" id="ARBA00022989"/>
    </source>
</evidence>
<keyword evidence="10" id="KW-0472">Membrane</keyword>
<keyword evidence="9 11" id="KW-0496">Mitochondrion</keyword>
<dbReference type="Gene3D" id="1.20.5.260">
    <property type="entry name" value="Cytochrome b-c1 complex subunit 9"/>
    <property type="match status" value="1"/>
</dbReference>
<dbReference type="GO" id="GO:0005743">
    <property type="term" value="C:mitochondrial inner membrane"/>
    <property type="evidence" value="ECO:0007669"/>
    <property type="project" value="UniProtKB-SubCell"/>
</dbReference>
<dbReference type="FunCoup" id="A0A1V9XK89">
    <property type="interactions" value="517"/>
</dbReference>
<evidence type="ECO:0000256" key="7">
    <source>
        <dbReference type="ARBA" id="ARBA00022982"/>
    </source>
</evidence>
<comment type="subcellular location">
    <subcellularLocation>
        <location evidence="1 11">Mitochondrion inner membrane</location>
        <topology evidence="1 11">Single-pass membrane protein</topology>
    </subcellularLocation>
</comment>
<dbReference type="OrthoDB" id="44067at2759"/>
<keyword evidence="13" id="KW-1185">Reference proteome</keyword>
<evidence type="ECO:0000256" key="5">
    <source>
        <dbReference type="ARBA" id="ARBA00022692"/>
    </source>
</evidence>
<dbReference type="InterPro" id="IPR008027">
    <property type="entry name" value="QCR9"/>
</dbReference>
<comment type="similarity">
    <text evidence="2 11">Belongs to the UQCR10/QCR9 family.</text>
</comment>
<dbReference type="Proteomes" id="UP000192247">
    <property type="component" value="Unassembled WGS sequence"/>
</dbReference>
<dbReference type="GO" id="GO:0006122">
    <property type="term" value="P:mitochondrial electron transport, ubiquinol to cytochrome c"/>
    <property type="evidence" value="ECO:0007669"/>
    <property type="project" value="UniProtKB-UniRule"/>
</dbReference>
<comment type="caution">
    <text evidence="12">The sequence shown here is derived from an EMBL/GenBank/DDBJ whole genome shotgun (WGS) entry which is preliminary data.</text>
</comment>
<dbReference type="AlphaFoldDB" id="A0A1V9XK89"/>
<dbReference type="InParanoid" id="A0A1V9XK89"/>
<evidence type="ECO:0000256" key="1">
    <source>
        <dbReference type="ARBA" id="ARBA00004434"/>
    </source>
</evidence>
<keyword evidence="7 11" id="KW-0249">Electron transport</keyword>
<evidence type="ECO:0000256" key="11">
    <source>
        <dbReference type="RuleBase" id="RU368056"/>
    </source>
</evidence>
<evidence type="ECO:0000313" key="12">
    <source>
        <dbReference type="EMBL" id="OQR73792.1"/>
    </source>
</evidence>
<sequence length="79" mass="9279">MALYDMIFKRTSTFVLVVSIGAFFFERLADVTADTLFDNYNKGKQWKDIKHRLSLEVFRQFRGNSLGDPVMTIKNQRKI</sequence>
<dbReference type="Pfam" id="PF05365">
    <property type="entry name" value="UCR_UQCRX_QCR9"/>
    <property type="match status" value="1"/>
</dbReference>
<evidence type="ECO:0000313" key="13">
    <source>
        <dbReference type="Proteomes" id="UP000192247"/>
    </source>
</evidence>
<evidence type="ECO:0000256" key="4">
    <source>
        <dbReference type="ARBA" id="ARBA00022660"/>
    </source>
</evidence>
<comment type="function">
    <text evidence="11">Component of the ubiquinol-cytochrome c oxidoreductase, a multisubunit transmembrane complex that is part of the mitochondrial electron transport chain which drives oxidative phosphorylation. The complex plays an important role in the uptake of multiple carbon sources present in different host niches.</text>
</comment>
<keyword evidence="5" id="KW-0812">Transmembrane</keyword>